<dbReference type="GO" id="GO:0003824">
    <property type="term" value="F:catalytic activity"/>
    <property type="evidence" value="ECO:0007669"/>
    <property type="project" value="InterPro"/>
</dbReference>
<protein>
    <submittedName>
        <fullName evidence="7">Radical SAM protein</fullName>
    </submittedName>
</protein>
<evidence type="ECO:0000313" key="7">
    <source>
        <dbReference type="EMBL" id="QEU90368.1"/>
    </source>
</evidence>
<evidence type="ECO:0000256" key="3">
    <source>
        <dbReference type="ARBA" id="ARBA00023004"/>
    </source>
</evidence>
<keyword evidence="3" id="KW-0408">Iron</keyword>
<dbReference type="CDD" id="cd01335">
    <property type="entry name" value="Radical_SAM"/>
    <property type="match status" value="1"/>
</dbReference>
<proteinExistence type="predicted"/>
<feature type="region of interest" description="Disordered" evidence="5">
    <location>
        <begin position="368"/>
        <end position="395"/>
    </location>
</feature>
<organism evidence="7 8">
    <name type="scientific">Streptomyces kanamyceticus</name>
    <dbReference type="NCBI Taxonomy" id="1967"/>
    <lineage>
        <taxon>Bacteria</taxon>
        <taxon>Bacillati</taxon>
        <taxon>Actinomycetota</taxon>
        <taxon>Actinomycetes</taxon>
        <taxon>Kitasatosporales</taxon>
        <taxon>Streptomycetaceae</taxon>
        <taxon>Streptomyces</taxon>
    </lineage>
</organism>
<dbReference type="InterPro" id="IPR050377">
    <property type="entry name" value="Radical_SAM_PqqE_MftC-like"/>
</dbReference>
<reference evidence="7 8" key="1">
    <citation type="submission" date="2017-09" db="EMBL/GenBank/DDBJ databases">
        <authorList>
            <person name="Lee N."/>
            <person name="Cho B.-K."/>
        </authorList>
    </citation>
    <scope>NUCLEOTIDE SEQUENCE [LARGE SCALE GENOMIC DNA]</scope>
    <source>
        <strain evidence="7 8">ATCC 12853</strain>
    </source>
</reference>
<dbReference type="SUPFAM" id="SSF102114">
    <property type="entry name" value="Radical SAM enzymes"/>
    <property type="match status" value="1"/>
</dbReference>
<dbReference type="GO" id="GO:0046872">
    <property type="term" value="F:metal ion binding"/>
    <property type="evidence" value="ECO:0007669"/>
    <property type="project" value="UniProtKB-KW"/>
</dbReference>
<gene>
    <name evidence="7" type="ORF">CP970_05090</name>
</gene>
<evidence type="ECO:0000313" key="8">
    <source>
        <dbReference type="Proteomes" id="UP000325529"/>
    </source>
</evidence>
<dbReference type="PANTHER" id="PTHR11228">
    <property type="entry name" value="RADICAL SAM DOMAIN PROTEIN"/>
    <property type="match status" value="1"/>
</dbReference>
<evidence type="ECO:0000256" key="1">
    <source>
        <dbReference type="ARBA" id="ARBA00022691"/>
    </source>
</evidence>
<dbReference type="InterPro" id="IPR007197">
    <property type="entry name" value="rSAM"/>
</dbReference>
<dbReference type="AlphaFoldDB" id="A0A5J6G8T7"/>
<dbReference type="InterPro" id="IPR058240">
    <property type="entry name" value="rSAM_sf"/>
</dbReference>
<feature type="compositionally biased region" description="Low complexity" evidence="5">
    <location>
        <begin position="382"/>
        <end position="395"/>
    </location>
</feature>
<dbReference type="Pfam" id="PF04055">
    <property type="entry name" value="Radical_SAM"/>
    <property type="match status" value="1"/>
</dbReference>
<dbReference type="GO" id="GO:0051536">
    <property type="term" value="F:iron-sulfur cluster binding"/>
    <property type="evidence" value="ECO:0007669"/>
    <property type="project" value="UniProtKB-KW"/>
</dbReference>
<dbReference type="KEGG" id="ska:CP970_05090"/>
<evidence type="ECO:0000256" key="2">
    <source>
        <dbReference type="ARBA" id="ARBA00022723"/>
    </source>
</evidence>
<sequence>MHLMEILRYRPVPAAAVFFGITRRCPLHCKHCSTSSLLDSEEYPEQLFRGFAETFTAENRPEFVLMSGGEALLRPRLVQDIAELSRDVGARTHVLSGLYFAQHGGRIPPAVKRAIDAVDHFSASLDVFHEEEVPRAAVFRVLKELMAEGKNVSLQLTGTGPGDPYLADLTSEVRRVFDDQVPMLVAPVSPHGRADAWLKQAPLPRGEIAPAPCAVSAWPVIGFNGQVTACGNQDVMDGKVPLPAHLYLGHIAKDDWPTIRERVIGSPMVRAIRATGPEYLMRRHGSDGGCGTEGYCQTCWVLSKDPALPANVRRLSVEPTTRLVEEHTEELLVEAGAVSFAQQYGITEYAELITLGLGGTEPAGVGSQWTAGSGAGSGAGSTAGTTAGSTAGSTP</sequence>
<keyword evidence="8" id="KW-1185">Reference proteome</keyword>
<accession>A0A5J6G8T7</accession>
<evidence type="ECO:0000256" key="4">
    <source>
        <dbReference type="ARBA" id="ARBA00023014"/>
    </source>
</evidence>
<dbReference type="Gene3D" id="3.20.20.70">
    <property type="entry name" value="Aldolase class I"/>
    <property type="match status" value="1"/>
</dbReference>
<feature type="domain" description="Radical SAM core" evidence="6">
    <location>
        <begin position="21"/>
        <end position="141"/>
    </location>
</feature>
<keyword evidence="1" id="KW-0949">S-adenosyl-L-methionine</keyword>
<dbReference type="PANTHER" id="PTHR11228:SF7">
    <property type="entry name" value="PQQA PEPTIDE CYCLASE"/>
    <property type="match status" value="1"/>
</dbReference>
<evidence type="ECO:0000256" key="5">
    <source>
        <dbReference type="SAM" id="MobiDB-lite"/>
    </source>
</evidence>
<evidence type="ECO:0000259" key="6">
    <source>
        <dbReference type="Pfam" id="PF04055"/>
    </source>
</evidence>
<keyword evidence="2" id="KW-0479">Metal-binding</keyword>
<name>A0A5J6G8T7_STRKN</name>
<dbReference type="SFLD" id="SFLDS00029">
    <property type="entry name" value="Radical_SAM"/>
    <property type="match status" value="1"/>
</dbReference>
<dbReference type="InterPro" id="IPR013785">
    <property type="entry name" value="Aldolase_TIM"/>
</dbReference>
<dbReference type="Proteomes" id="UP000325529">
    <property type="component" value="Chromosome"/>
</dbReference>
<keyword evidence="4" id="KW-0411">Iron-sulfur</keyword>
<dbReference type="EMBL" id="CP023699">
    <property type="protein sequence ID" value="QEU90368.1"/>
    <property type="molecule type" value="Genomic_DNA"/>
</dbReference>